<keyword evidence="1" id="KW-0812">Transmembrane</keyword>
<feature type="transmembrane region" description="Helical" evidence="1">
    <location>
        <begin position="41"/>
        <end position="61"/>
    </location>
</feature>
<keyword evidence="1" id="KW-0472">Membrane</keyword>
<feature type="transmembrane region" description="Helical" evidence="1">
    <location>
        <begin position="6"/>
        <end position="29"/>
    </location>
</feature>
<evidence type="ECO:0000256" key="1">
    <source>
        <dbReference type="SAM" id="Phobius"/>
    </source>
</evidence>
<evidence type="ECO:0000313" key="3">
    <source>
        <dbReference type="Proteomes" id="UP000291236"/>
    </source>
</evidence>
<dbReference type="RefSeq" id="WP_130612667.1">
    <property type="nucleotide sequence ID" value="NZ_AP019368.1"/>
</dbReference>
<dbReference type="AlphaFoldDB" id="A0A4P2VQE0"/>
<feature type="transmembrane region" description="Helical" evidence="1">
    <location>
        <begin position="67"/>
        <end position="87"/>
    </location>
</feature>
<sequence length="93" mass="10426">MNEMLLIVLYGLCGLIIMLGVVLQTKATLDQGMGKGGFGKFFAMLLKYSGFAMLAFLLIKFETEHLVLNLVVFFLSSIVTFLLYLLARRVSLR</sequence>
<name>A0A4P2VQE0_FLUSA</name>
<proteinExistence type="predicted"/>
<protein>
    <submittedName>
        <fullName evidence="2">Uncharacterized protein</fullName>
    </submittedName>
</protein>
<dbReference type="Proteomes" id="UP000291236">
    <property type="component" value="Chromosome"/>
</dbReference>
<organism evidence="2 3">
    <name type="scientific">Fluviispira sanaruensis</name>
    <dbReference type="NCBI Taxonomy" id="2493639"/>
    <lineage>
        <taxon>Bacteria</taxon>
        <taxon>Pseudomonadati</taxon>
        <taxon>Bdellovibrionota</taxon>
        <taxon>Oligoflexia</taxon>
        <taxon>Silvanigrellales</taxon>
        <taxon>Silvanigrellaceae</taxon>
        <taxon>Fluviispira</taxon>
    </lineage>
</organism>
<keyword evidence="1" id="KW-1133">Transmembrane helix</keyword>
<keyword evidence="3" id="KW-1185">Reference proteome</keyword>
<dbReference type="KEGG" id="sbf:JCM31447_30840"/>
<accession>A0A4P2VQE0</accession>
<evidence type="ECO:0000313" key="2">
    <source>
        <dbReference type="EMBL" id="BBH54610.1"/>
    </source>
</evidence>
<reference evidence="2 3" key="1">
    <citation type="submission" date="2018-12" db="EMBL/GenBank/DDBJ databases">
        <title>Rubrispira sanarue gen. nov., sp., nov., a member of the order Silvanigrellales, isolated from a brackish lake in Hamamatsu Japan.</title>
        <authorList>
            <person name="Maejima Y."/>
            <person name="Iino T."/>
            <person name="Muraguchi Y."/>
            <person name="Fukuda K."/>
            <person name="Nojiri H."/>
            <person name="Ohkuma M."/>
            <person name="Moriuchi R."/>
            <person name="Dohra H."/>
            <person name="Kimbara K."/>
            <person name="Shintani M."/>
        </authorList>
    </citation>
    <scope>NUCLEOTIDE SEQUENCE [LARGE SCALE GENOMIC DNA]</scope>
    <source>
        <strain evidence="2 3">RF1110005</strain>
    </source>
</reference>
<dbReference type="EMBL" id="AP019368">
    <property type="protein sequence ID" value="BBH54610.1"/>
    <property type="molecule type" value="Genomic_DNA"/>
</dbReference>
<gene>
    <name evidence="2" type="ORF">JCM31447_30840</name>
</gene>